<dbReference type="InterPro" id="IPR036259">
    <property type="entry name" value="MFS_trans_sf"/>
</dbReference>
<dbReference type="SUPFAM" id="SSF103473">
    <property type="entry name" value="MFS general substrate transporter"/>
    <property type="match status" value="1"/>
</dbReference>
<name>A0A2N0ZGG1_9BACI</name>
<dbReference type="PROSITE" id="PS50850">
    <property type="entry name" value="MFS"/>
    <property type="match status" value="1"/>
</dbReference>
<feature type="transmembrane region" description="Helical" evidence="6">
    <location>
        <begin position="366"/>
        <end position="387"/>
    </location>
</feature>
<keyword evidence="3 6" id="KW-0812">Transmembrane</keyword>
<feature type="transmembrane region" description="Helical" evidence="6">
    <location>
        <begin position="100"/>
        <end position="121"/>
    </location>
</feature>
<dbReference type="GO" id="GO:0005886">
    <property type="term" value="C:plasma membrane"/>
    <property type="evidence" value="ECO:0007669"/>
    <property type="project" value="UniProtKB-SubCell"/>
</dbReference>
<gene>
    <name evidence="8" type="ORF">CWS20_12720</name>
</gene>
<feature type="transmembrane region" description="Helical" evidence="6">
    <location>
        <begin position="165"/>
        <end position="184"/>
    </location>
</feature>
<feature type="transmembrane region" description="Helical" evidence="6">
    <location>
        <begin position="277"/>
        <end position="295"/>
    </location>
</feature>
<feature type="transmembrane region" description="Helical" evidence="6">
    <location>
        <begin position="246"/>
        <end position="265"/>
    </location>
</feature>
<protein>
    <submittedName>
        <fullName evidence="8">MFS transporter</fullName>
    </submittedName>
</protein>
<evidence type="ECO:0000256" key="1">
    <source>
        <dbReference type="ARBA" id="ARBA00004651"/>
    </source>
</evidence>
<dbReference type="AlphaFoldDB" id="A0A2N0ZGG1"/>
<feature type="transmembrane region" description="Helical" evidence="6">
    <location>
        <begin position="12"/>
        <end position="29"/>
    </location>
</feature>
<evidence type="ECO:0000313" key="9">
    <source>
        <dbReference type="Proteomes" id="UP000233343"/>
    </source>
</evidence>
<dbReference type="InterPro" id="IPR020846">
    <property type="entry name" value="MFS_dom"/>
</dbReference>
<comment type="caution">
    <text evidence="8">The sequence shown here is derived from an EMBL/GenBank/DDBJ whole genome shotgun (WGS) entry which is preliminary data.</text>
</comment>
<keyword evidence="2" id="KW-0813">Transport</keyword>
<feature type="transmembrane region" description="Helical" evidence="6">
    <location>
        <begin position="301"/>
        <end position="324"/>
    </location>
</feature>
<keyword evidence="5 6" id="KW-0472">Membrane</keyword>
<evidence type="ECO:0000259" key="7">
    <source>
        <dbReference type="PROSITE" id="PS50850"/>
    </source>
</evidence>
<feature type="domain" description="Major facilitator superfamily (MFS) profile" evidence="7">
    <location>
        <begin position="10"/>
        <end position="391"/>
    </location>
</feature>
<evidence type="ECO:0000256" key="2">
    <source>
        <dbReference type="ARBA" id="ARBA00022448"/>
    </source>
</evidence>
<proteinExistence type="predicted"/>
<dbReference type="Pfam" id="PF07690">
    <property type="entry name" value="MFS_1"/>
    <property type="match status" value="1"/>
</dbReference>
<feature type="transmembrane region" description="Helical" evidence="6">
    <location>
        <begin position="344"/>
        <end position="360"/>
    </location>
</feature>
<dbReference type="GO" id="GO:0022857">
    <property type="term" value="F:transmembrane transporter activity"/>
    <property type="evidence" value="ECO:0007669"/>
    <property type="project" value="InterPro"/>
</dbReference>
<accession>A0A2N0ZGG1</accession>
<feature type="transmembrane region" description="Helical" evidence="6">
    <location>
        <begin position="49"/>
        <end position="68"/>
    </location>
</feature>
<evidence type="ECO:0000313" key="8">
    <source>
        <dbReference type="EMBL" id="PKG28602.1"/>
    </source>
</evidence>
<dbReference type="RefSeq" id="WP_066195438.1">
    <property type="nucleotide sequence ID" value="NZ_JAFDQP010000008.1"/>
</dbReference>
<dbReference type="PANTHER" id="PTHR23523">
    <property type="match status" value="1"/>
</dbReference>
<dbReference type="EMBL" id="PISD01000027">
    <property type="protein sequence ID" value="PKG28602.1"/>
    <property type="molecule type" value="Genomic_DNA"/>
</dbReference>
<evidence type="ECO:0000256" key="5">
    <source>
        <dbReference type="ARBA" id="ARBA00023136"/>
    </source>
</evidence>
<evidence type="ECO:0000256" key="4">
    <source>
        <dbReference type="ARBA" id="ARBA00022989"/>
    </source>
</evidence>
<dbReference type="Gene3D" id="1.20.1250.20">
    <property type="entry name" value="MFS general substrate transporter like domains"/>
    <property type="match status" value="1"/>
</dbReference>
<evidence type="ECO:0000256" key="3">
    <source>
        <dbReference type="ARBA" id="ARBA00022692"/>
    </source>
</evidence>
<dbReference type="Proteomes" id="UP000233343">
    <property type="component" value="Unassembled WGS sequence"/>
</dbReference>
<feature type="transmembrane region" description="Helical" evidence="6">
    <location>
        <begin position="211"/>
        <end position="234"/>
    </location>
</feature>
<reference evidence="8 9" key="1">
    <citation type="journal article" date="2010" name="Int. J. Syst. Evol. Microbiol.">
        <title>Bacillus horneckiae sp. nov., isolated from a spacecraft-assembly clean room.</title>
        <authorList>
            <person name="Vaishampayan P."/>
            <person name="Probst A."/>
            <person name="Krishnamurthi S."/>
            <person name="Ghosh S."/>
            <person name="Osman S."/>
            <person name="McDowall A."/>
            <person name="Ruckmani A."/>
            <person name="Mayilraj S."/>
            <person name="Venkateswaran K."/>
        </authorList>
    </citation>
    <scope>NUCLEOTIDE SEQUENCE [LARGE SCALE GENOMIC DNA]</scope>
    <source>
        <strain evidence="9">1PO1SC</strain>
    </source>
</reference>
<dbReference type="InterPro" id="IPR052524">
    <property type="entry name" value="MFS_Cyanate_Porter"/>
</dbReference>
<dbReference type="InterPro" id="IPR011701">
    <property type="entry name" value="MFS"/>
</dbReference>
<evidence type="ECO:0000256" key="6">
    <source>
        <dbReference type="SAM" id="Phobius"/>
    </source>
</evidence>
<keyword evidence="9" id="KW-1185">Reference proteome</keyword>
<keyword evidence="4 6" id="KW-1133">Transmembrane helix</keyword>
<feature type="transmembrane region" description="Helical" evidence="6">
    <location>
        <begin position="133"/>
        <end position="159"/>
    </location>
</feature>
<dbReference type="CDD" id="cd17339">
    <property type="entry name" value="MFS_NIMT_CynX_like"/>
    <property type="match status" value="1"/>
</dbReference>
<organism evidence="8 9">
    <name type="scientific">Cytobacillus horneckiae</name>
    <dbReference type="NCBI Taxonomy" id="549687"/>
    <lineage>
        <taxon>Bacteria</taxon>
        <taxon>Bacillati</taxon>
        <taxon>Bacillota</taxon>
        <taxon>Bacilli</taxon>
        <taxon>Bacillales</taxon>
        <taxon>Bacillaceae</taxon>
        <taxon>Cytobacillus</taxon>
    </lineage>
</organism>
<sequence length="404" mass="43438">MALVHTEARRKLFFFFGIIVVSFNLRPAITSIGPLISSIREDLGFSNGVAGLLTTLPLLAFACISPFAPKISKKFGSEIAVLLGLLILGTGIMLRSSGILFLLFLGTIFIGVGIAICNVLLPSLVKENYPLKVGLMTGVYTLSMGIFAGLAPGISITLAHGSLEWPSALNMWAILTVLAILFWLPHVKKQPHQEKKATLVRSRSSLWKSPIAWQITLFMGLQSFVFFSFCTWLPELLTNRGMTIESAGWMVTVMQYAGLPTSFLIPIIADRLSHQKGIALGIGATMIAGLVGLLFGKQFPVIMMSILLVGLALGAAISHSLTLISLRATDAKQAADLSGMAQSIGYLLAAIGPSLLGYIYDITHSWSIPLILLIMIAVLFTFAGIGAGRNQFVLQQDNRSTTSA</sequence>
<dbReference type="PANTHER" id="PTHR23523:SF2">
    <property type="entry name" value="2-NITROIMIDAZOLE TRANSPORTER"/>
    <property type="match status" value="1"/>
</dbReference>
<feature type="transmembrane region" description="Helical" evidence="6">
    <location>
        <begin position="75"/>
        <end position="94"/>
    </location>
</feature>
<comment type="subcellular location">
    <subcellularLocation>
        <location evidence="1">Cell membrane</location>
        <topology evidence="1">Multi-pass membrane protein</topology>
    </subcellularLocation>
</comment>